<reference evidence="2 3" key="1">
    <citation type="submission" date="2020-08" db="EMBL/GenBank/DDBJ databases">
        <title>Genome sequencing of Purple Non-Sulfur Bacteria from various extreme environments.</title>
        <authorList>
            <person name="Mayer M."/>
        </authorList>
    </citation>
    <scope>NUCLEOTIDE SEQUENCE [LARGE SCALE GENOMIC DNA]</scope>
    <source>
        <strain evidence="2 3">JA135</strain>
    </source>
</reference>
<dbReference type="InterPro" id="IPR036505">
    <property type="entry name" value="Amidase/PGRP_sf"/>
</dbReference>
<feature type="domain" description="N-acetylmuramoyl-L-alanine amidase" evidence="1">
    <location>
        <begin position="13"/>
        <end position="135"/>
    </location>
</feature>
<protein>
    <recommendedName>
        <fullName evidence="1">N-acetylmuramoyl-L-alanine amidase domain-containing protein</fullName>
    </recommendedName>
</protein>
<dbReference type="EMBL" id="JACIGI010000069">
    <property type="protein sequence ID" value="MBB4287946.1"/>
    <property type="molecule type" value="Genomic_DNA"/>
</dbReference>
<gene>
    <name evidence="2" type="ORF">GGD88_003713</name>
</gene>
<dbReference type="RefSeq" id="WP_184438191.1">
    <property type="nucleotide sequence ID" value="NZ_JACIGI010000069.1"/>
</dbReference>
<dbReference type="AlphaFoldDB" id="A0A7W6S2Z8"/>
<evidence type="ECO:0000259" key="1">
    <source>
        <dbReference type="Pfam" id="PF01510"/>
    </source>
</evidence>
<comment type="caution">
    <text evidence="2">The sequence shown here is derived from an EMBL/GenBank/DDBJ whole genome shotgun (WGS) entry which is preliminary data.</text>
</comment>
<proteinExistence type="predicted"/>
<keyword evidence="3" id="KW-1185">Reference proteome</keyword>
<name>A0A7W6S2Z8_9PROT</name>
<dbReference type="Gene3D" id="3.40.80.10">
    <property type="entry name" value="Peptidoglycan recognition protein-like"/>
    <property type="match status" value="1"/>
</dbReference>
<dbReference type="InterPro" id="IPR002502">
    <property type="entry name" value="Amidase_domain"/>
</dbReference>
<sequence>MTVVVPAWYRAPRRRVARVFLHCSASDADAPAYRDEALVATVRGWHRARGWSDIGYHLLIDRHGVIATGRDLERTPAAQRGHNTGTLAVMVHGLRAFPDAALRACAALCAAVNAAHGGAVTFHGHCEVDPRKTCPVFDYGRLLGLDPRGRMPLAPSTAPTSDRRPA</sequence>
<evidence type="ECO:0000313" key="2">
    <source>
        <dbReference type="EMBL" id="MBB4287946.1"/>
    </source>
</evidence>
<dbReference type="Proteomes" id="UP000555728">
    <property type="component" value="Unassembled WGS sequence"/>
</dbReference>
<accession>A0A7W6S2Z8</accession>
<evidence type="ECO:0000313" key="3">
    <source>
        <dbReference type="Proteomes" id="UP000555728"/>
    </source>
</evidence>
<dbReference type="SUPFAM" id="SSF55846">
    <property type="entry name" value="N-acetylmuramoyl-L-alanine amidase-like"/>
    <property type="match status" value="1"/>
</dbReference>
<organism evidence="2 3">
    <name type="scientific">Roseospira goensis</name>
    <dbReference type="NCBI Taxonomy" id="391922"/>
    <lineage>
        <taxon>Bacteria</taxon>
        <taxon>Pseudomonadati</taxon>
        <taxon>Pseudomonadota</taxon>
        <taxon>Alphaproteobacteria</taxon>
        <taxon>Rhodospirillales</taxon>
        <taxon>Rhodospirillaceae</taxon>
        <taxon>Roseospira</taxon>
    </lineage>
</organism>
<dbReference type="Pfam" id="PF01510">
    <property type="entry name" value="Amidase_2"/>
    <property type="match status" value="1"/>
</dbReference>
<dbReference type="GO" id="GO:0008745">
    <property type="term" value="F:N-acetylmuramoyl-L-alanine amidase activity"/>
    <property type="evidence" value="ECO:0007669"/>
    <property type="project" value="InterPro"/>
</dbReference>
<dbReference type="GO" id="GO:0009253">
    <property type="term" value="P:peptidoglycan catabolic process"/>
    <property type="evidence" value="ECO:0007669"/>
    <property type="project" value="InterPro"/>
</dbReference>